<dbReference type="PANTHER" id="PTHR42711">
    <property type="entry name" value="ABC TRANSPORTER ATP-BINDING PROTEIN"/>
    <property type="match status" value="1"/>
</dbReference>
<evidence type="ECO:0000256" key="2">
    <source>
        <dbReference type="ARBA" id="ARBA00022448"/>
    </source>
</evidence>
<dbReference type="KEGG" id="pry:Prubr_36540"/>
<dbReference type="InterPro" id="IPR003439">
    <property type="entry name" value="ABC_transporter-like_ATP-bd"/>
</dbReference>
<evidence type="ECO:0000256" key="5">
    <source>
        <dbReference type="ARBA" id="ARBA00022840"/>
    </source>
</evidence>
<proteinExistence type="inferred from homology"/>
<dbReference type="Gene3D" id="3.40.50.300">
    <property type="entry name" value="P-loop containing nucleotide triphosphate hydrolases"/>
    <property type="match status" value="1"/>
</dbReference>
<evidence type="ECO:0000256" key="9">
    <source>
        <dbReference type="ARBA" id="ARBA00049985"/>
    </source>
</evidence>
<evidence type="ECO:0000313" key="12">
    <source>
        <dbReference type="Proteomes" id="UP000680866"/>
    </source>
</evidence>
<evidence type="ECO:0000256" key="6">
    <source>
        <dbReference type="ARBA" id="ARBA00022967"/>
    </source>
</evidence>
<keyword evidence="8" id="KW-0046">Antibiotic resistance</keyword>
<keyword evidence="12" id="KW-1185">Reference proteome</keyword>
<feature type="domain" description="ABC transporter" evidence="10">
    <location>
        <begin position="7"/>
        <end position="237"/>
    </location>
</feature>
<comment type="subcellular location">
    <subcellularLocation>
        <location evidence="1">Cell membrane</location>
        <topology evidence="1">Peripheral membrane protein</topology>
    </subcellularLocation>
</comment>
<evidence type="ECO:0000259" key="10">
    <source>
        <dbReference type="PROSITE" id="PS50893"/>
    </source>
</evidence>
<reference evidence="11" key="1">
    <citation type="submission" date="2020-08" db="EMBL/GenBank/DDBJ databases">
        <title>Whole genome shotgun sequence of Polymorphospora rubra NBRC 101157.</title>
        <authorList>
            <person name="Komaki H."/>
            <person name="Tamura T."/>
        </authorList>
    </citation>
    <scope>NUCLEOTIDE SEQUENCE</scope>
    <source>
        <strain evidence="11">NBRC 101157</strain>
    </source>
</reference>
<dbReference type="GO" id="GO:0043215">
    <property type="term" value="P:daunorubicin transport"/>
    <property type="evidence" value="ECO:0007669"/>
    <property type="project" value="InterPro"/>
</dbReference>
<evidence type="ECO:0000256" key="1">
    <source>
        <dbReference type="ARBA" id="ARBA00004202"/>
    </source>
</evidence>
<dbReference type="InterPro" id="IPR027417">
    <property type="entry name" value="P-loop_NTPase"/>
</dbReference>
<comment type="similarity">
    <text evidence="9">Belongs to the ABC transporter superfamily. Drug exporter-1 (DrugE1) (TC 3.A.1.105) family.</text>
</comment>
<dbReference type="GO" id="GO:0016887">
    <property type="term" value="F:ATP hydrolysis activity"/>
    <property type="evidence" value="ECO:0007669"/>
    <property type="project" value="InterPro"/>
</dbReference>
<dbReference type="GO" id="GO:0046677">
    <property type="term" value="P:response to antibiotic"/>
    <property type="evidence" value="ECO:0007669"/>
    <property type="project" value="UniProtKB-KW"/>
</dbReference>
<keyword evidence="4" id="KW-0547">Nucleotide-binding</keyword>
<dbReference type="EMBL" id="AP023359">
    <property type="protein sequence ID" value="BCJ66633.1"/>
    <property type="molecule type" value="Genomic_DNA"/>
</dbReference>
<evidence type="ECO:0000256" key="3">
    <source>
        <dbReference type="ARBA" id="ARBA00022475"/>
    </source>
</evidence>
<keyword evidence="6" id="KW-1278">Translocase</keyword>
<dbReference type="RefSeq" id="WP_212826866.1">
    <property type="nucleotide sequence ID" value="NZ_AP023359.1"/>
</dbReference>
<dbReference type="GO" id="GO:0005524">
    <property type="term" value="F:ATP binding"/>
    <property type="evidence" value="ECO:0007669"/>
    <property type="project" value="UniProtKB-KW"/>
</dbReference>
<dbReference type="Pfam" id="PF00005">
    <property type="entry name" value="ABC_tran"/>
    <property type="match status" value="1"/>
</dbReference>
<dbReference type="Proteomes" id="UP000680866">
    <property type="component" value="Chromosome"/>
</dbReference>
<dbReference type="InterPro" id="IPR003593">
    <property type="entry name" value="AAA+_ATPase"/>
</dbReference>
<evidence type="ECO:0000256" key="4">
    <source>
        <dbReference type="ARBA" id="ARBA00022741"/>
    </source>
</evidence>
<keyword evidence="2" id="KW-0813">Transport</keyword>
<name>A0A810N4K7_9ACTN</name>
<dbReference type="InterPro" id="IPR005894">
    <property type="entry name" value="DrrA"/>
</dbReference>
<keyword evidence="7" id="KW-0472">Membrane</keyword>
<dbReference type="AlphaFoldDB" id="A0A810N4K7"/>
<dbReference type="PANTHER" id="PTHR42711:SF19">
    <property type="entry name" value="DOXORUBICIN RESISTANCE ATP-BINDING PROTEIN DRRA"/>
    <property type="match status" value="1"/>
</dbReference>
<gene>
    <name evidence="11" type="ORF">Prubr_36540</name>
</gene>
<evidence type="ECO:0000313" key="11">
    <source>
        <dbReference type="EMBL" id="BCJ66633.1"/>
    </source>
</evidence>
<dbReference type="SMART" id="SM00382">
    <property type="entry name" value="AAA"/>
    <property type="match status" value="1"/>
</dbReference>
<evidence type="ECO:0000256" key="8">
    <source>
        <dbReference type="ARBA" id="ARBA00023251"/>
    </source>
</evidence>
<dbReference type="InterPro" id="IPR050763">
    <property type="entry name" value="ABC_transporter_ATP-binding"/>
</dbReference>
<keyword evidence="3" id="KW-1003">Cell membrane</keyword>
<dbReference type="NCBIfam" id="TIGR01188">
    <property type="entry name" value="drrA"/>
    <property type="match status" value="1"/>
</dbReference>
<dbReference type="GO" id="GO:0005886">
    <property type="term" value="C:plasma membrane"/>
    <property type="evidence" value="ECO:0007669"/>
    <property type="project" value="UniProtKB-SubCell"/>
</dbReference>
<accession>A0A810N4K7</accession>
<dbReference type="SUPFAM" id="SSF52540">
    <property type="entry name" value="P-loop containing nucleoside triphosphate hydrolases"/>
    <property type="match status" value="1"/>
</dbReference>
<organism evidence="11 12">
    <name type="scientific">Polymorphospora rubra</name>
    <dbReference type="NCBI Taxonomy" id="338584"/>
    <lineage>
        <taxon>Bacteria</taxon>
        <taxon>Bacillati</taxon>
        <taxon>Actinomycetota</taxon>
        <taxon>Actinomycetes</taxon>
        <taxon>Micromonosporales</taxon>
        <taxon>Micromonosporaceae</taxon>
        <taxon>Polymorphospora</taxon>
    </lineage>
</organism>
<evidence type="ECO:0000256" key="7">
    <source>
        <dbReference type="ARBA" id="ARBA00023136"/>
    </source>
</evidence>
<keyword evidence="5 11" id="KW-0067">ATP-binding</keyword>
<sequence>MISDCAIEVEGLHKRFRRTHALRGLDLRVAAGTVCALLGRNGAGKTTAVRVMTTLTRPDTGQARVAGYDVVREAETVRRNIGLAGQYAAVDDDLTGRENLWVFGRLHHLDDRTAKARAAELLARFDLAGEADRPVKGYSGGMRRRLDLMASLITAPPVLFLDEPTTGLDPGSRRQMWRHIADLVATGTSVLLTTQYLDEADSLADQIVVVDQGRVLAAGTPAELKAAIGIRVDVVLGDTAELAAAAGILAGLTGAEPEIDHDQRTVRVAVPSGVLTLPVVVRQLDAAGLVVEDVALRQPSLDAVFFRLTERAAGVGADRPDD</sequence>
<dbReference type="GO" id="GO:1900753">
    <property type="term" value="P:doxorubicin transport"/>
    <property type="evidence" value="ECO:0007669"/>
    <property type="project" value="InterPro"/>
</dbReference>
<protein>
    <submittedName>
        <fullName evidence="11">Daunorubicin resistance protein DrrA family ABC transporter ATP-binding protein</fullName>
    </submittedName>
</protein>
<dbReference type="PROSITE" id="PS50893">
    <property type="entry name" value="ABC_TRANSPORTER_2"/>
    <property type="match status" value="1"/>
</dbReference>